<keyword evidence="2" id="KW-1185">Reference proteome</keyword>
<dbReference type="RefSeq" id="WP_328372628.1">
    <property type="nucleotide sequence ID" value="NZ_CP107941.1"/>
</dbReference>
<gene>
    <name evidence="1" type="ORF">OG375_04075</name>
</gene>
<evidence type="ECO:0000313" key="2">
    <source>
        <dbReference type="Proteomes" id="UP001346877"/>
    </source>
</evidence>
<sequence length="381" mass="41194">MTQTAATATTHADLTALARREQALLTAALGSLFSRPALDEEISRALGYPDWPRPLTLLPDLVPELTITTPQLAAYLAFAATAGRQAVDVIAEYGWPIGPAGADAAWLLLQHTDHLNDQRRALLPTVAAAVHRGSADPRHLAMLTDRERVVRGEPQQYGTLRLIRDEQPVLLYPLANEDTRTNLDRTAIGLPCLTDDAQYAYSPMIPYGVGRMCPANAWPAEGLHDLRPEPNAPIPPDQPEPVPAGQAGVYLAATLQYRNQTLRVRDALPPPLVSTSRWLDIDPLTRASCQFDAGPALNQVAARLCLTDVTRSRLMIAFAEHRRSHGLGVELGAALLQGIPVIMIGPPLCSFDMLPDVTIVADLDQALATATALASSLRETH</sequence>
<dbReference type="EMBL" id="CP107941">
    <property type="protein sequence ID" value="WUI83556.1"/>
    <property type="molecule type" value="Genomic_DNA"/>
</dbReference>
<evidence type="ECO:0000313" key="1">
    <source>
        <dbReference type="EMBL" id="WUI83556.1"/>
    </source>
</evidence>
<dbReference type="Pfam" id="PF20329">
    <property type="entry name" value="DUF6624"/>
    <property type="match status" value="1"/>
</dbReference>
<name>A0ABZ1PHG8_9ACTN</name>
<reference evidence="1 2" key="1">
    <citation type="submission" date="2022-10" db="EMBL/GenBank/DDBJ databases">
        <title>The complete genomes of actinobacterial strains from the NBC collection.</title>
        <authorList>
            <person name="Joergensen T.S."/>
            <person name="Alvarez Arevalo M."/>
            <person name="Sterndorff E.B."/>
            <person name="Faurdal D."/>
            <person name="Vuksanovic O."/>
            <person name="Mourched A.-S."/>
            <person name="Charusanti P."/>
            <person name="Shaw S."/>
            <person name="Blin K."/>
            <person name="Weber T."/>
        </authorList>
    </citation>
    <scope>NUCLEOTIDE SEQUENCE [LARGE SCALE GENOMIC DNA]</scope>
    <source>
        <strain evidence="1 2">NBC_00396</strain>
    </source>
</reference>
<protein>
    <submittedName>
        <fullName evidence="1">Uncharacterized protein</fullName>
    </submittedName>
</protein>
<organism evidence="1 2">
    <name type="scientific">Micromonospora zamorensis</name>
    <dbReference type="NCBI Taxonomy" id="709883"/>
    <lineage>
        <taxon>Bacteria</taxon>
        <taxon>Bacillati</taxon>
        <taxon>Actinomycetota</taxon>
        <taxon>Actinomycetes</taxon>
        <taxon>Micromonosporales</taxon>
        <taxon>Micromonosporaceae</taxon>
        <taxon>Micromonospora</taxon>
    </lineage>
</organism>
<proteinExistence type="predicted"/>
<dbReference type="Proteomes" id="UP001346877">
    <property type="component" value="Chromosome"/>
</dbReference>
<accession>A0ABZ1PHG8</accession>
<dbReference type="InterPro" id="IPR046732">
    <property type="entry name" value="DUF6624"/>
</dbReference>